<keyword evidence="4" id="KW-0372">Hormone</keyword>
<evidence type="ECO:0000313" key="12">
    <source>
        <dbReference type="Proteomes" id="UP001059041"/>
    </source>
</evidence>
<comment type="subcellular location">
    <subcellularLocation>
        <location evidence="1">Secreted</location>
    </subcellularLocation>
</comment>
<keyword evidence="9" id="KW-1133">Transmembrane helix</keyword>
<evidence type="ECO:0000256" key="6">
    <source>
        <dbReference type="ARBA" id="ARBA00022815"/>
    </source>
</evidence>
<keyword evidence="12" id="KW-1185">Reference proteome</keyword>
<comment type="similarity">
    <text evidence="2">Belongs to the motilin family.</text>
</comment>
<evidence type="ECO:0000256" key="1">
    <source>
        <dbReference type="ARBA" id="ARBA00004613"/>
    </source>
</evidence>
<dbReference type="GO" id="GO:0005576">
    <property type="term" value="C:extracellular region"/>
    <property type="evidence" value="ECO:0007669"/>
    <property type="project" value="UniProtKB-SubCell"/>
</dbReference>
<dbReference type="AlphaFoldDB" id="A0A9W8C5P8"/>
<feature type="region of interest" description="Disordered" evidence="8">
    <location>
        <begin position="58"/>
        <end position="88"/>
    </location>
</feature>
<dbReference type="InterPro" id="IPR005441">
    <property type="entry name" value="Preproghrelin"/>
</dbReference>
<dbReference type="Proteomes" id="UP001059041">
    <property type="component" value="Linkage Group LG7"/>
</dbReference>
<dbReference type="GO" id="GO:0016608">
    <property type="term" value="F:growth hormone-releasing hormone activity"/>
    <property type="evidence" value="ECO:0007669"/>
    <property type="project" value="InterPro"/>
</dbReference>
<feature type="compositionally biased region" description="Basic and acidic residues" evidence="8">
    <location>
        <begin position="69"/>
        <end position="88"/>
    </location>
</feature>
<dbReference type="InterPro" id="IPR006737">
    <property type="entry name" value="Motilin_assoc"/>
</dbReference>
<accession>A0A9W8C5P8</accession>
<evidence type="ECO:0000256" key="4">
    <source>
        <dbReference type="ARBA" id="ARBA00022702"/>
    </source>
</evidence>
<name>A0A9W8C5P8_TRIRA</name>
<dbReference type="PANTHER" id="PTHR14122:SF1">
    <property type="entry name" value="APPETITE-REGULATING HORMONE"/>
    <property type="match status" value="1"/>
</dbReference>
<protein>
    <submittedName>
        <fullName evidence="11">Preproghrelin</fullName>
    </submittedName>
</protein>
<evidence type="ECO:0000256" key="3">
    <source>
        <dbReference type="ARBA" id="ARBA00022525"/>
    </source>
</evidence>
<keyword evidence="5" id="KW-0732">Signal</keyword>
<evidence type="ECO:0000256" key="7">
    <source>
        <dbReference type="ARBA" id="ARBA00023288"/>
    </source>
</evidence>
<gene>
    <name evidence="11" type="ORF">IRJ41_012293</name>
</gene>
<dbReference type="OrthoDB" id="9896247at2759"/>
<keyword evidence="6" id="KW-0027">Amidation</keyword>
<organism evidence="11 12">
    <name type="scientific">Triplophysa rosa</name>
    <name type="common">Cave loach</name>
    <dbReference type="NCBI Taxonomy" id="992332"/>
    <lineage>
        <taxon>Eukaryota</taxon>
        <taxon>Metazoa</taxon>
        <taxon>Chordata</taxon>
        <taxon>Craniata</taxon>
        <taxon>Vertebrata</taxon>
        <taxon>Euteleostomi</taxon>
        <taxon>Actinopterygii</taxon>
        <taxon>Neopterygii</taxon>
        <taxon>Teleostei</taxon>
        <taxon>Ostariophysi</taxon>
        <taxon>Cypriniformes</taxon>
        <taxon>Nemacheilidae</taxon>
        <taxon>Triplophysa</taxon>
    </lineage>
</organism>
<dbReference type="PANTHER" id="PTHR14122">
    <property type="entry name" value="GHRELIN PRECURSOR"/>
    <property type="match status" value="1"/>
</dbReference>
<reference evidence="11" key="1">
    <citation type="submission" date="2021-02" db="EMBL/GenBank/DDBJ databases">
        <title>Comparative genomics reveals that relaxation of natural selection precedes convergent phenotypic evolution of cavefish.</title>
        <authorList>
            <person name="Peng Z."/>
        </authorList>
    </citation>
    <scope>NUCLEOTIDE SEQUENCE</scope>
    <source>
        <tissue evidence="11">Muscle</tissue>
    </source>
</reference>
<sequence>MLTIYNKDSQIKCYDFITSCRLNRTFAKTKMPHHWRASHMFVLLCAFSLCVEFVSGGTSFLSPAQKPQGRGERRPPRTSRRDAGDPEIPVLREDGKFMVSAPFELGMSLSEAEYEKYGTVLQKILVNLLSNSPFE</sequence>
<keyword evidence="3" id="KW-0964">Secreted</keyword>
<dbReference type="EMBL" id="JAFHDT010000007">
    <property type="protein sequence ID" value="KAI7807897.1"/>
    <property type="molecule type" value="Genomic_DNA"/>
</dbReference>
<proteinExistence type="inferred from homology"/>
<keyword evidence="7" id="KW-0449">Lipoprotein</keyword>
<evidence type="ECO:0000256" key="9">
    <source>
        <dbReference type="SAM" id="Phobius"/>
    </source>
</evidence>
<feature type="domain" description="Motilin/ghrelin-associated peptide" evidence="10">
    <location>
        <begin position="100"/>
        <end position="130"/>
    </location>
</feature>
<feature type="transmembrane region" description="Helical" evidence="9">
    <location>
        <begin position="40"/>
        <end position="64"/>
    </location>
</feature>
<dbReference type="Pfam" id="PF04643">
    <property type="entry name" value="Motilin_assoc"/>
    <property type="match status" value="1"/>
</dbReference>
<comment type="caution">
    <text evidence="11">The sequence shown here is derived from an EMBL/GenBank/DDBJ whole genome shotgun (WGS) entry which is preliminary data.</text>
</comment>
<keyword evidence="9" id="KW-0812">Transmembrane</keyword>
<evidence type="ECO:0000256" key="2">
    <source>
        <dbReference type="ARBA" id="ARBA00006473"/>
    </source>
</evidence>
<keyword evidence="9" id="KW-0472">Membrane</keyword>
<evidence type="ECO:0000256" key="8">
    <source>
        <dbReference type="SAM" id="MobiDB-lite"/>
    </source>
</evidence>
<evidence type="ECO:0000256" key="5">
    <source>
        <dbReference type="ARBA" id="ARBA00022729"/>
    </source>
</evidence>
<evidence type="ECO:0000313" key="11">
    <source>
        <dbReference type="EMBL" id="KAI7807897.1"/>
    </source>
</evidence>
<evidence type="ECO:0000259" key="10">
    <source>
        <dbReference type="Pfam" id="PF04643"/>
    </source>
</evidence>